<dbReference type="AlphaFoldDB" id="A0A0N4UJL9"/>
<name>A0A0N4UJL9_DRAME</name>
<protein>
    <submittedName>
        <fullName evidence="4">Peptidase_M13_N domain-containing protein</fullName>
    </submittedName>
</protein>
<sequence>MELWLNYVVNGVDCTPANEAAEIANAVQRNDFPTDELYAFAVMNKSLIESVNNIESLNWTNEMDRSLMNRTITMYNDENIINTGDIMSSPDQFYKSVNSSSTAESDLINLSEIVFA</sequence>
<reference evidence="4" key="1">
    <citation type="submission" date="2017-02" db="UniProtKB">
        <authorList>
            <consortium name="WormBaseParasite"/>
        </authorList>
    </citation>
    <scope>IDENTIFICATION</scope>
</reference>
<dbReference type="Proteomes" id="UP000274756">
    <property type="component" value="Unassembled WGS sequence"/>
</dbReference>
<evidence type="ECO:0000313" key="3">
    <source>
        <dbReference type="Proteomes" id="UP000274756"/>
    </source>
</evidence>
<evidence type="ECO:0000313" key="2">
    <source>
        <dbReference type="Proteomes" id="UP000038040"/>
    </source>
</evidence>
<evidence type="ECO:0000313" key="4">
    <source>
        <dbReference type="WBParaSite" id="DME_0000786201-mRNA-1"/>
    </source>
</evidence>
<gene>
    <name evidence="1" type="ORF">DME_LOCUS10211</name>
</gene>
<evidence type="ECO:0000313" key="1">
    <source>
        <dbReference type="EMBL" id="VDN60238.1"/>
    </source>
</evidence>
<dbReference type="WBParaSite" id="DME_0000786201-mRNA-1">
    <property type="protein sequence ID" value="DME_0000786201-mRNA-1"/>
    <property type="gene ID" value="DME_0000786201"/>
</dbReference>
<proteinExistence type="predicted"/>
<keyword evidence="3" id="KW-1185">Reference proteome</keyword>
<reference evidence="1 3" key="2">
    <citation type="submission" date="2018-11" db="EMBL/GenBank/DDBJ databases">
        <authorList>
            <consortium name="Pathogen Informatics"/>
        </authorList>
    </citation>
    <scope>NUCLEOTIDE SEQUENCE [LARGE SCALE GENOMIC DNA]</scope>
</reference>
<dbReference type="EMBL" id="UYYG01001207">
    <property type="protein sequence ID" value="VDN60238.1"/>
    <property type="molecule type" value="Genomic_DNA"/>
</dbReference>
<dbReference type="Proteomes" id="UP000038040">
    <property type="component" value="Unplaced"/>
</dbReference>
<organism evidence="2 4">
    <name type="scientific">Dracunculus medinensis</name>
    <name type="common">Guinea worm</name>
    <dbReference type="NCBI Taxonomy" id="318479"/>
    <lineage>
        <taxon>Eukaryota</taxon>
        <taxon>Metazoa</taxon>
        <taxon>Ecdysozoa</taxon>
        <taxon>Nematoda</taxon>
        <taxon>Chromadorea</taxon>
        <taxon>Rhabditida</taxon>
        <taxon>Spirurina</taxon>
        <taxon>Dracunculoidea</taxon>
        <taxon>Dracunculidae</taxon>
        <taxon>Dracunculus</taxon>
    </lineage>
</organism>
<accession>A0A0N4UJL9</accession>